<dbReference type="PIRSF" id="PIRSF000103">
    <property type="entry name" value="HIBADH"/>
    <property type="match status" value="1"/>
</dbReference>
<reference evidence="5 6" key="1">
    <citation type="submission" date="2018-04" db="EMBL/GenBank/DDBJ databases">
        <title>Genomic Encyclopedia of Type Strains, Phase IV (KMG-IV): sequencing the most valuable type-strain genomes for metagenomic binning, comparative biology and taxonomic classification.</title>
        <authorList>
            <person name="Goeker M."/>
        </authorList>
    </citation>
    <scope>NUCLEOTIDE SEQUENCE [LARGE SCALE GENOMIC DNA]</scope>
    <source>
        <strain evidence="5 6">DSM 10065</strain>
    </source>
</reference>
<dbReference type="Gene3D" id="3.40.50.720">
    <property type="entry name" value="NAD(P)-binding Rossmann-like Domain"/>
    <property type="match status" value="1"/>
</dbReference>
<dbReference type="RefSeq" id="WP_116519355.1">
    <property type="nucleotide sequence ID" value="NZ_JACCEX010000007.1"/>
</dbReference>
<dbReference type="InterPro" id="IPR036291">
    <property type="entry name" value="NAD(P)-bd_dom_sf"/>
</dbReference>
<feature type="domain" description="Phosphogluconate dehydrogenase NAD-binding putative C-terminal" evidence="4">
    <location>
        <begin position="201"/>
        <end position="271"/>
    </location>
</feature>
<name>A0A2U1CI54_9BURK</name>
<proteinExistence type="predicted"/>
<evidence type="ECO:0000259" key="4">
    <source>
        <dbReference type="Pfam" id="PF09130"/>
    </source>
</evidence>
<dbReference type="InterPro" id="IPR015815">
    <property type="entry name" value="HIBADH-related"/>
</dbReference>
<evidence type="ECO:0000259" key="3">
    <source>
        <dbReference type="Pfam" id="PF03446"/>
    </source>
</evidence>
<dbReference type="GO" id="GO:0050661">
    <property type="term" value="F:NADP binding"/>
    <property type="evidence" value="ECO:0007669"/>
    <property type="project" value="InterPro"/>
</dbReference>
<dbReference type="OrthoDB" id="4333at2"/>
<gene>
    <name evidence="5" type="ORF">C7440_3425</name>
</gene>
<accession>A0A2U1CI54</accession>
<evidence type="ECO:0000256" key="2">
    <source>
        <dbReference type="PIRSR" id="PIRSR000103-1"/>
    </source>
</evidence>
<dbReference type="Proteomes" id="UP000246145">
    <property type="component" value="Unassembled WGS sequence"/>
</dbReference>
<dbReference type="GO" id="GO:0016491">
    <property type="term" value="F:oxidoreductase activity"/>
    <property type="evidence" value="ECO:0007669"/>
    <property type="project" value="UniProtKB-KW"/>
</dbReference>
<dbReference type="STRING" id="1231391.GCA_000308195_00699"/>
<dbReference type="InterPro" id="IPR006115">
    <property type="entry name" value="6PGDH_NADP-bd"/>
</dbReference>
<evidence type="ECO:0000313" key="6">
    <source>
        <dbReference type="Proteomes" id="UP000246145"/>
    </source>
</evidence>
<dbReference type="SUPFAM" id="SSF51735">
    <property type="entry name" value="NAD(P)-binding Rossmann-fold domains"/>
    <property type="match status" value="1"/>
</dbReference>
<feature type="active site" evidence="2">
    <location>
        <position position="180"/>
    </location>
</feature>
<dbReference type="InterPro" id="IPR008927">
    <property type="entry name" value="6-PGluconate_DH-like_C_sf"/>
</dbReference>
<dbReference type="Pfam" id="PF09130">
    <property type="entry name" value="DUF1932"/>
    <property type="match status" value="1"/>
</dbReference>
<dbReference type="EMBL" id="QEKO01000007">
    <property type="protein sequence ID" value="PVY60633.1"/>
    <property type="molecule type" value="Genomic_DNA"/>
</dbReference>
<evidence type="ECO:0000256" key="1">
    <source>
        <dbReference type="ARBA" id="ARBA00023002"/>
    </source>
</evidence>
<dbReference type="Pfam" id="PF03446">
    <property type="entry name" value="NAD_binding_2"/>
    <property type="match status" value="1"/>
</dbReference>
<dbReference type="InterPro" id="IPR015814">
    <property type="entry name" value="Pgluconate_DH_NAD-bd_C"/>
</dbReference>
<keyword evidence="6" id="KW-1185">Reference proteome</keyword>
<comment type="caution">
    <text evidence="5">The sequence shown here is derived from an EMBL/GenBank/DDBJ whole genome shotgun (WGS) entry which is preliminary data.</text>
</comment>
<feature type="domain" description="6-phosphogluconate dehydrogenase NADP-binding" evidence="3">
    <location>
        <begin position="11"/>
        <end position="132"/>
    </location>
</feature>
<dbReference type="Gene3D" id="1.10.1040.10">
    <property type="entry name" value="N-(1-d-carboxylethyl)-l-norvaline Dehydrogenase, domain 2"/>
    <property type="match status" value="1"/>
</dbReference>
<dbReference type="SUPFAM" id="SSF48179">
    <property type="entry name" value="6-phosphogluconate dehydrogenase C-terminal domain-like"/>
    <property type="match status" value="1"/>
</dbReference>
<keyword evidence="1" id="KW-0560">Oxidoreductase</keyword>
<sequence>MNQATAPLLNTIALVGFGEAGFLLGQGLAEAGATVGAYDIKVHDAEHRPGLEARAQQAGVSLHASLAAAVQDADLVISAVTASSAAQAAVDAAQCLHAGQYFLDINSVSPATKHADRDAIEAAGGFYIESAVMAPVPPYGLKVPMLLGGEHAQALSGSLNELGLRTKAVSTQVGVASAIKMCRSVMIKGLEALTVECMTAARRYGAEEAVLASLNETFPGMGWTENLPHYLISRVAEHGRRRAAEMREVMETLQDVDVTPLMAQATAQSQDALVDAMQAAGLAYDTQRDFVWQELVDQLKKD</sequence>
<evidence type="ECO:0000313" key="5">
    <source>
        <dbReference type="EMBL" id="PVY60633.1"/>
    </source>
</evidence>
<protein>
    <submittedName>
        <fullName evidence="5">3-hydroxyisobutyrate dehydrogenase-like beta-hydroxyacid dehydrogenase</fullName>
    </submittedName>
</protein>
<dbReference type="InterPro" id="IPR013328">
    <property type="entry name" value="6PGD_dom2"/>
</dbReference>
<dbReference type="AlphaFoldDB" id="A0A2U1CI54"/>
<organism evidence="5 6">
    <name type="scientific">Pusillimonas noertemannii</name>
    <dbReference type="NCBI Taxonomy" id="305977"/>
    <lineage>
        <taxon>Bacteria</taxon>
        <taxon>Pseudomonadati</taxon>
        <taxon>Pseudomonadota</taxon>
        <taxon>Betaproteobacteria</taxon>
        <taxon>Burkholderiales</taxon>
        <taxon>Alcaligenaceae</taxon>
        <taxon>Pusillimonas</taxon>
    </lineage>
</organism>